<dbReference type="EMBL" id="UYJE01010200">
    <property type="protein sequence ID" value="VDI80646.1"/>
    <property type="molecule type" value="Genomic_DNA"/>
</dbReference>
<dbReference type="OrthoDB" id="6147546at2759"/>
<name>A0A8B6HLP2_MYTGA</name>
<dbReference type="Gene3D" id="3.30.460.90">
    <property type="match status" value="1"/>
</dbReference>
<comment type="caution">
    <text evidence="1">The sequence shown here is derived from an EMBL/GenBank/DDBJ whole genome shotgun (WGS) entry which is preliminary data.</text>
</comment>
<evidence type="ECO:0000313" key="1">
    <source>
        <dbReference type="EMBL" id="VDI80646.1"/>
    </source>
</evidence>
<sequence>MVYGKEAFACVAKFHIVVIDFTETGSASLWQGCNSKYSDQSTDENSDNGTTLWDEIIDDSLKNADLIDEDANATSSVQLLIDNGADLNINDTFGRSILLTAVSMENHKQLTQYYIKKMDKEQILHSDVYQSALFHYVAILQKELDICDNLERAPWDYDESEDIKQTVIKFAEELCIAIGEEDARLKCTLRRSGSSEEGTKVGDPNEFDFIFCLVEIQKLCSVKDLKMEKEFVELNANMTNEDIPQHFKMFFGEDGLCKISEVRMAFSRAVKTIVFDEQIWK</sequence>
<dbReference type="SUPFAM" id="SSF48403">
    <property type="entry name" value="Ankyrin repeat"/>
    <property type="match status" value="1"/>
</dbReference>
<dbReference type="InterPro" id="IPR036770">
    <property type="entry name" value="Ankyrin_rpt-contain_sf"/>
</dbReference>
<organism evidence="1 2">
    <name type="scientific">Mytilus galloprovincialis</name>
    <name type="common">Mediterranean mussel</name>
    <dbReference type="NCBI Taxonomy" id="29158"/>
    <lineage>
        <taxon>Eukaryota</taxon>
        <taxon>Metazoa</taxon>
        <taxon>Spiralia</taxon>
        <taxon>Lophotrochozoa</taxon>
        <taxon>Mollusca</taxon>
        <taxon>Bivalvia</taxon>
        <taxon>Autobranchia</taxon>
        <taxon>Pteriomorphia</taxon>
        <taxon>Mytilida</taxon>
        <taxon>Mytiloidea</taxon>
        <taxon>Mytilidae</taxon>
        <taxon>Mytilinae</taxon>
        <taxon>Mytilus</taxon>
    </lineage>
</organism>
<dbReference type="Gene3D" id="1.25.40.20">
    <property type="entry name" value="Ankyrin repeat-containing domain"/>
    <property type="match status" value="1"/>
</dbReference>
<accession>A0A8B6HLP2</accession>
<protein>
    <submittedName>
        <fullName evidence="1">Uncharacterized protein</fullName>
    </submittedName>
</protein>
<dbReference type="AlphaFoldDB" id="A0A8B6HLP2"/>
<evidence type="ECO:0000313" key="2">
    <source>
        <dbReference type="Proteomes" id="UP000596742"/>
    </source>
</evidence>
<gene>
    <name evidence="1" type="ORF">MGAL_10B043692</name>
</gene>
<keyword evidence="2" id="KW-1185">Reference proteome</keyword>
<reference evidence="1" key="1">
    <citation type="submission" date="2018-11" db="EMBL/GenBank/DDBJ databases">
        <authorList>
            <person name="Alioto T."/>
            <person name="Alioto T."/>
        </authorList>
    </citation>
    <scope>NUCLEOTIDE SEQUENCE</scope>
</reference>
<proteinExistence type="predicted"/>
<dbReference type="Proteomes" id="UP000596742">
    <property type="component" value="Unassembled WGS sequence"/>
</dbReference>